<protein>
    <submittedName>
        <fullName evidence="1">Uncharacterized protein</fullName>
    </submittedName>
</protein>
<evidence type="ECO:0000313" key="1">
    <source>
        <dbReference type="EMBL" id="QIB32793.1"/>
    </source>
</evidence>
<dbReference type="Proteomes" id="UP000464751">
    <property type="component" value="Chromosome"/>
</dbReference>
<accession>A0A6P1YKP0</accession>
<reference evidence="1 2" key="1">
    <citation type="submission" date="2020-02" db="EMBL/GenBank/DDBJ databases">
        <authorList>
            <person name="Li G."/>
        </authorList>
    </citation>
    <scope>NUCLEOTIDE SEQUENCE [LARGE SCALE GENOMIC DNA]</scope>
    <source>
        <strain evidence="1 2">DSM 102029</strain>
    </source>
</reference>
<name>A0A6P1YKP0_9HYPH</name>
<dbReference type="RefSeq" id="WP_163073880.1">
    <property type="nucleotide sequence ID" value="NZ_CP048630.1"/>
</dbReference>
<dbReference type="KEGG" id="apra:G3A50_03030"/>
<organism evidence="1 2">
    <name type="scientific">Ancylobacter pratisalsi</name>
    <dbReference type="NCBI Taxonomy" id="1745854"/>
    <lineage>
        <taxon>Bacteria</taxon>
        <taxon>Pseudomonadati</taxon>
        <taxon>Pseudomonadota</taxon>
        <taxon>Alphaproteobacteria</taxon>
        <taxon>Hyphomicrobiales</taxon>
        <taxon>Xanthobacteraceae</taxon>
        <taxon>Ancylobacter</taxon>
    </lineage>
</organism>
<keyword evidence="2" id="KW-1185">Reference proteome</keyword>
<dbReference type="EMBL" id="CP048630">
    <property type="protein sequence ID" value="QIB32793.1"/>
    <property type="molecule type" value="Genomic_DNA"/>
</dbReference>
<sequence length="118" mass="13395">MTLKNIRWSWSGISKDGDVVLALWEDEFDDPLHPTKYSQNKKNIDKWQNRLGNRHRIADIKHAQATAGGRVKVVILRAKDTSKEPRETAKAFPSRIVMKVESIDESNGLFEARVVAAP</sequence>
<dbReference type="AlphaFoldDB" id="A0A6P1YKP0"/>
<gene>
    <name evidence="1" type="ORF">G3A50_03030</name>
</gene>
<proteinExistence type="predicted"/>
<evidence type="ECO:0000313" key="2">
    <source>
        <dbReference type="Proteomes" id="UP000464751"/>
    </source>
</evidence>